<name>A0A8H7A038_PLEOS</name>
<organism evidence="1 2">
    <name type="scientific">Pleurotus ostreatus</name>
    <name type="common">Oyster mushroom</name>
    <name type="synonym">White-rot fungus</name>
    <dbReference type="NCBI Taxonomy" id="5322"/>
    <lineage>
        <taxon>Eukaryota</taxon>
        <taxon>Fungi</taxon>
        <taxon>Dikarya</taxon>
        <taxon>Basidiomycota</taxon>
        <taxon>Agaricomycotina</taxon>
        <taxon>Agaricomycetes</taxon>
        <taxon>Agaricomycetidae</taxon>
        <taxon>Agaricales</taxon>
        <taxon>Pleurotineae</taxon>
        <taxon>Pleurotaceae</taxon>
        <taxon>Pleurotus</taxon>
    </lineage>
</organism>
<gene>
    <name evidence="1" type="ORF">PC9H_005540</name>
</gene>
<evidence type="ECO:0000313" key="1">
    <source>
        <dbReference type="EMBL" id="KAF7433579.1"/>
    </source>
</evidence>
<dbReference type="GeneID" id="59375358"/>
<keyword evidence="2" id="KW-1185">Reference proteome</keyword>
<sequence>MGTYLQQEFSLPPSLGMDPFRSHLVNLLYLCQAGPPAVPSPTYDDPSDESTDTILKPLRQSHREVYNGPLAPYLAPDAQGDLPGQQVETDGIRSFSPASATRRSISLRGNETPLTQSSMVSNLAFLTAPYFPTSTPPNPLLTPMNPLAATAYESGASVLEEMRMLKSQVGDIARVCSSVTRGGLSQKVTTPVQGMVMSQLKDVINNMVDKLGQFSKEVARLSCRECSGEVSVPSFEGTWRDLAGIVTKLAAKHISQT</sequence>
<dbReference type="OrthoDB" id="10266508at2759"/>
<evidence type="ECO:0000313" key="2">
    <source>
        <dbReference type="Proteomes" id="UP000623687"/>
    </source>
</evidence>
<comment type="caution">
    <text evidence="1">The sequence shown here is derived from an EMBL/GenBank/DDBJ whole genome shotgun (WGS) entry which is preliminary data.</text>
</comment>
<protein>
    <submittedName>
        <fullName evidence="1">Uncharacterized protein</fullName>
    </submittedName>
</protein>
<accession>A0A8H7A038</accession>
<proteinExistence type="predicted"/>
<dbReference type="VEuPathDB" id="FungiDB:PC9H_005540"/>
<dbReference type="Gene3D" id="1.20.120.1530">
    <property type="match status" value="1"/>
</dbReference>
<dbReference type="EMBL" id="JACETU010000003">
    <property type="protein sequence ID" value="KAF7433579.1"/>
    <property type="molecule type" value="Genomic_DNA"/>
</dbReference>
<dbReference type="Proteomes" id="UP000623687">
    <property type="component" value="Unassembled WGS sequence"/>
</dbReference>
<dbReference type="AlphaFoldDB" id="A0A8H7A038"/>
<dbReference type="RefSeq" id="XP_036633606.1">
    <property type="nucleotide sequence ID" value="XM_036775104.1"/>
</dbReference>
<reference evidence="1" key="1">
    <citation type="submission" date="2019-07" db="EMBL/GenBank/DDBJ databases">
        <authorList>
            <person name="Palmer J.M."/>
        </authorList>
    </citation>
    <scope>NUCLEOTIDE SEQUENCE</scope>
    <source>
        <strain evidence="1">PC9</strain>
    </source>
</reference>